<keyword evidence="1" id="KW-0732">Signal</keyword>
<evidence type="ECO:0000259" key="2">
    <source>
        <dbReference type="Pfam" id="PF10988"/>
    </source>
</evidence>
<reference evidence="3" key="2">
    <citation type="submission" date="2020-09" db="EMBL/GenBank/DDBJ databases">
        <authorList>
            <person name="Sun Q."/>
            <person name="Kim S."/>
        </authorList>
    </citation>
    <scope>NUCLEOTIDE SEQUENCE</scope>
    <source>
        <strain evidence="3">KCTC 23224</strain>
    </source>
</reference>
<comment type="caution">
    <text evidence="3">The sequence shown here is derived from an EMBL/GenBank/DDBJ whole genome shotgun (WGS) entry which is preliminary data.</text>
</comment>
<gene>
    <name evidence="3" type="ORF">GCM10008106_22680</name>
</gene>
<proteinExistence type="predicted"/>
<dbReference type="AlphaFoldDB" id="A0A8J3G5M9"/>
<reference evidence="3" key="1">
    <citation type="journal article" date="2014" name="Int. J. Syst. Evol. Microbiol.">
        <title>Complete genome sequence of Corynebacterium casei LMG S-19264T (=DSM 44701T), isolated from a smear-ripened cheese.</title>
        <authorList>
            <consortium name="US DOE Joint Genome Institute (JGI-PGF)"/>
            <person name="Walter F."/>
            <person name="Albersmeier A."/>
            <person name="Kalinowski J."/>
            <person name="Ruckert C."/>
        </authorList>
    </citation>
    <scope>NUCLEOTIDE SEQUENCE</scope>
    <source>
        <strain evidence="3">KCTC 23224</strain>
    </source>
</reference>
<protein>
    <submittedName>
        <fullName evidence="3">DUF2807 domain-containing protein</fullName>
    </submittedName>
</protein>
<organism evidence="3 4">
    <name type="scientific">Mongoliitalea lutea</name>
    <dbReference type="NCBI Taxonomy" id="849756"/>
    <lineage>
        <taxon>Bacteria</taxon>
        <taxon>Pseudomonadati</taxon>
        <taxon>Bacteroidota</taxon>
        <taxon>Cytophagia</taxon>
        <taxon>Cytophagales</taxon>
        <taxon>Cyclobacteriaceae</taxon>
        <taxon>Mongoliitalea</taxon>
    </lineage>
</organism>
<dbReference type="EMBL" id="BMYF01000013">
    <property type="protein sequence ID" value="GHB41020.1"/>
    <property type="molecule type" value="Genomic_DNA"/>
</dbReference>
<feature type="domain" description="Putative auto-transporter adhesin head GIN" evidence="2">
    <location>
        <begin position="33"/>
        <end position="212"/>
    </location>
</feature>
<name>A0A8J3G5M9_9BACT</name>
<dbReference type="RefSeq" id="WP_189582378.1">
    <property type="nucleotide sequence ID" value="NZ_BMYF01000013.1"/>
</dbReference>
<accession>A0A8J3G5M9</accession>
<dbReference type="Proteomes" id="UP000642809">
    <property type="component" value="Unassembled WGS sequence"/>
</dbReference>
<evidence type="ECO:0000256" key="1">
    <source>
        <dbReference type="SAM" id="SignalP"/>
    </source>
</evidence>
<evidence type="ECO:0000313" key="4">
    <source>
        <dbReference type="Proteomes" id="UP000642809"/>
    </source>
</evidence>
<dbReference type="Gene3D" id="2.160.20.120">
    <property type="match status" value="1"/>
</dbReference>
<feature type="signal peptide" evidence="1">
    <location>
        <begin position="1"/>
        <end position="21"/>
    </location>
</feature>
<keyword evidence="4" id="KW-1185">Reference proteome</keyword>
<dbReference type="Pfam" id="PF10988">
    <property type="entry name" value="DUF2807"/>
    <property type="match status" value="1"/>
</dbReference>
<evidence type="ECO:0000313" key="3">
    <source>
        <dbReference type="EMBL" id="GHB41020.1"/>
    </source>
</evidence>
<dbReference type="InterPro" id="IPR021255">
    <property type="entry name" value="DUF2807"/>
</dbReference>
<sequence>MFKSIALTAVFVSLFSLTTWAQSEKDTRSLRSFDAVKVSNGIVAELVKGTENKVEITTVGIEAGKVETSVVGETLEIRLARGNYRNHTVKVKVTYVEVLGIEATTNAQVTVRSTIEAVEAYLFATTSAYIEAKISSEILNLEGATNARILVSGSAEQLNIKGFTNADIDGSKFNAEDVELQANTGAKISFHANSSIAGSLATAARATYSGTPSSIEVRTTTGASLNRQ</sequence>
<feature type="chain" id="PRO_5035321865" evidence="1">
    <location>
        <begin position="22"/>
        <end position="228"/>
    </location>
</feature>